<evidence type="ECO:0000256" key="4">
    <source>
        <dbReference type="ARBA" id="ARBA00022606"/>
    </source>
</evidence>
<proteinExistence type="predicted"/>
<feature type="transmembrane region" description="Helical" evidence="12">
    <location>
        <begin position="100"/>
        <end position="118"/>
    </location>
</feature>
<dbReference type="InterPro" id="IPR000276">
    <property type="entry name" value="GPCR_Rhodpsn"/>
</dbReference>
<feature type="transmembrane region" description="Helical" evidence="12">
    <location>
        <begin position="204"/>
        <end position="225"/>
    </location>
</feature>
<evidence type="ECO:0000256" key="12">
    <source>
        <dbReference type="SAM" id="Phobius"/>
    </source>
</evidence>
<gene>
    <name evidence="14" type="ORF">FD754_007033</name>
</gene>
<dbReference type="GO" id="GO:0004984">
    <property type="term" value="F:olfactory receptor activity"/>
    <property type="evidence" value="ECO:0007669"/>
    <property type="project" value="InterPro"/>
</dbReference>
<feature type="transmembrane region" description="Helical" evidence="12">
    <location>
        <begin position="20"/>
        <end position="46"/>
    </location>
</feature>
<dbReference type="PROSITE" id="PS50262">
    <property type="entry name" value="G_PROTEIN_RECEP_F1_2"/>
    <property type="match status" value="1"/>
</dbReference>
<keyword evidence="9 12" id="KW-0472">Membrane</keyword>
<dbReference type="SUPFAM" id="SSF81321">
    <property type="entry name" value="Family A G protein-coupled receptor-like"/>
    <property type="match status" value="1"/>
</dbReference>
<keyword evidence="3" id="KW-1003">Cell membrane</keyword>
<evidence type="ECO:0000256" key="10">
    <source>
        <dbReference type="ARBA" id="ARBA00023170"/>
    </source>
</evidence>
<dbReference type="PANTHER" id="PTHR26452">
    <property type="entry name" value="OLFACTORY RECEPTOR"/>
    <property type="match status" value="1"/>
</dbReference>
<name>A0A5N3WPN5_MUNMU</name>
<organism evidence="14 15">
    <name type="scientific">Muntiacus muntjak</name>
    <name type="common">Barking deer</name>
    <name type="synonym">Indian muntjac</name>
    <dbReference type="NCBI Taxonomy" id="9888"/>
    <lineage>
        <taxon>Eukaryota</taxon>
        <taxon>Metazoa</taxon>
        <taxon>Chordata</taxon>
        <taxon>Craniata</taxon>
        <taxon>Vertebrata</taxon>
        <taxon>Euteleostomi</taxon>
        <taxon>Mammalia</taxon>
        <taxon>Eutheria</taxon>
        <taxon>Laurasiatheria</taxon>
        <taxon>Artiodactyla</taxon>
        <taxon>Ruminantia</taxon>
        <taxon>Pecora</taxon>
        <taxon>Cervidae</taxon>
        <taxon>Muntiacinae</taxon>
        <taxon>Muntiacus</taxon>
    </lineage>
</organism>
<comment type="caution">
    <text evidence="14">The sequence shown here is derived from an EMBL/GenBank/DDBJ whole genome shotgun (WGS) entry which is preliminary data.</text>
</comment>
<evidence type="ECO:0000256" key="7">
    <source>
        <dbReference type="ARBA" id="ARBA00022989"/>
    </source>
</evidence>
<sequence length="308" mass="34958">MLNQTSVTEFLLLGMTDIQVLKPVLFVIFLAIYFLSLAGNGAILIVVISDLRLHSPMYFFLGNLSCLDICYSTVTLPKMLENLLSTHRAISFLGCMSQLHFFHFLGGTEAMLVPVMAFDRLVAICKPLHYTVIMNHQVCIQMAVTVWLFGFFHALLHSVMTSHLNFCGSNHIHHFFCDVKPLLKLACGDTELNQWLLNNVTGTFAMGSFFLILLSYFYIIIYLFFKTHSCSMLHKALSTCASHFIVVILLFGPIIFIYIRPASGSSMNQDWIVAIMYSVVTPVLNPLIYTLRNKEVKGALRRVIRRRL</sequence>
<keyword evidence="10" id="KW-0675">Receptor</keyword>
<evidence type="ECO:0000256" key="2">
    <source>
        <dbReference type="ARBA" id="ARBA00004651"/>
    </source>
</evidence>
<dbReference type="Proteomes" id="UP000326458">
    <property type="component" value="Unassembled WGS sequence"/>
</dbReference>
<evidence type="ECO:0000256" key="6">
    <source>
        <dbReference type="ARBA" id="ARBA00022725"/>
    </source>
</evidence>
<comment type="function">
    <text evidence="1">Putative odorant or sperm cell receptor.</text>
</comment>
<feature type="transmembrane region" description="Helical" evidence="12">
    <location>
        <begin position="237"/>
        <end position="259"/>
    </location>
</feature>
<dbReference type="EMBL" id="VCEA01000001">
    <property type="protein sequence ID" value="KAB0362877.1"/>
    <property type="molecule type" value="Genomic_DNA"/>
</dbReference>
<dbReference type="PRINTS" id="PR00237">
    <property type="entry name" value="GPCRRHODOPSN"/>
</dbReference>
<keyword evidence="6" id="KW-0552">Olfaction</keyword>
<dbReference type="InterPro" id="IPR000725">
    <property type="entry name" value="Olfact_rcpt"/>
</dbReference>
<reference evidence="14 15" key="1">
    <citation type="submission" date="2019-06" db="EMBL/GenBank/DDBJ databases">
        <title>Discovery of a novel chromosome fission-fusion reversal in muntjac.</title>
        <authorList>
            <person name="Mudd A.B."/>
            <person name="Bredeson J.V."/>
            <person name="Baum R."/>
            <person name="Hockemeyer D."/>
            <person name="Rokhsar D.S."/>
        </authorList>
    </citation>
    <scope>NUCLEOTIDE SEQUENCE [LARGE SCALE GENOMIC DNA]</scope>
    <source>
        <strain evidence="14">UTSW_UCB_Mm</strain>
        <tissue evidence="14">Fibroblast cell line</tissue>
    </source>
</reference>
<evidence type="ECO:0000256" key="11">
    <source>
        <dbReference type="ARBA" id="ARBA00023224"/>
    </source>
</evidence>
<accession>A0A5N3WPN5</accession>
<feature type="transmembrane region" description="Helical" evidence="12">
    <location>
        <begin position="58"/>
        <end position="80"/>
    </location>
</feature>
<comment type="subcellular location">
    <subcellularLocation>
        <location evidence="2">Cell membrane</location>
        <topology evidence="2">Multi-pass membrane protein</topology>
    </subcellularLocation>
</comment>
<dbReference type="CDD" id="cd15915">
    <property type="entry name" value="7tmA_OR12D-like"/>
    <property type="match status" value="1"/>
</dbReference>
<keyword evidence="5 12" id="KW-0812">Transmembrane</keyword>
<dbReference type="InterPro" id="IPR017452">
    <property type="entry name" value="GPCR_Rhodpsn_7TM"/>
</dbReference>
<protein>
    <recommendedName>
        <fullName evidence="13">G-protein coupled receptors family 1 profile domain-containing protein</fullName>
    </recommendedName>
</protein>
<evidence type="ECO:0000256" key="3">
    <source>
        <dbReference type="ARBA" id="ARBA00022475"/>
    </source>
</evidence>
<evidence type="ECO:0000256" key="8">
    <source>
        <dbReference type="ARBA" id="ARBA00023040"/>
    </source>
</evidence>
<dbReference type="FunFam" id="1.20.1070.10:FF:000001">
    <property type="entry name" value="Olfactory receptor"/>
    <property type="match status" value="1"/>
</dbReference>
<evidence type="ECO:0000313" key="14">
    <source>
        <dbReference type="EMBL" id="KAB0362877.1"/>
    </source>
</evidence>
<evidence type="ECO:0000256" key="9">
    <source>
        <dbReference type="ARBA" id="ARBA00023136"/>
    </source>
</evidence>
<feature type="transmembrane region" description="Helical" evidence="12">
    <location>
        <begin position="138"/>
        <end position="156"/>
    </location>
</feature>
<feature type="transmembrane region" description="Helical" evidence="12">
    <location>
        <begin position="271"/>
        <end position="291"/>
    </location>
</feature>
<dbReference type="GO" id="GO:0004930">
    <property type="term" value="F:G protein-coupled receptor activity"/>
    <property type="evidence" value="ECO:0007669"/>
    <property type="project" value="UniProtKB-KW"/>
</dbReference>
<dbReference type="AlphaFoldDB" id="A0A5N3WPN5"/>
<keyword evidence="4" id="KW-0716">Sensory transduction</keyword>
<keyword evidence="15" id="KW-1185">Reference proteome</keyword>
<keyword evidence="11" id="KW-0807">Transducer</keyword>
<evidence type="ECO:0000259" key="13">
    <source>
        <dbReference type="PROSITE" id="PS50262"/>
    </source>
</evidence>
<dbReference type="InterPro" id="IPR050516">
    <property type="entry name" value="Olfactory_GPCR"/>
</dbReference>
<keyword evidence="8" id="KW-0297">G-protein coupled receptor</keyword>
<evidence type="ECO:0000313" key="15">
    <source>
        <dbReference type="Proteomes" id="UP000326458"/>
    </source>
</evidence>
<dbReference type="Pfam" id="PF13853">
    <property type="entry name" value="7tm_4"/>
    <property type="match status" value="1"/>
</dbReference>
<feature type="domain" description="G-protein coupled receptors family 1 profile" evidence="13">
    <location>
        <begin position="39"/>
        <end position="289"/>
    </location>
</feature>
<keyword evidence="7 12" id="KW-1133">Transmembrane helix</keyword>
<dbReference type="GO" id="GO:0005886">
    <property type="term" value="C:plasma membrane"/>
    <property type="evidence" value="ECO:0007669"/>
    <property type="project" value="UniProtKB-SubCell"/>
</dbReference>
<dbReference type="Gene3D" id="1.20.1070.10">
    <property type="entry name" value="Rhodopsin 7-helix transmembrane proteins"/>
    <property type="match status" value="1"/>
</dbReference>
<dbReference type="PRINTS" id="PR00245">
    <property type="entry name" value="OLFACTORYR"/>
</dbReference>
<evidence type="ECO:0000256" key="5">
    <source>
        <dbReference type="ARBA" id="ARBA00022692"/>
    </source>
</evidence>
<evidence type="ECO:0000256" key="1">
    <source>
        <dbReference type="ARBA" id="ARBA00003929"/>
    </source>
</evidence>